<evidence type="ECO:0008006" key="2">
    <source>
        <dbReference type="Google" id="ProtNLM"/>
    </source>
</evidence>
<name>A0A699XRF1_TANCI</name>
<comment type="caution">
    <text evidence="1">The sequence shown here is derived from an EMBL/GenBank/DDBJ whole genome shotgun (WGS) entry which is preliminary data.</text>
</comment>
<proteinExistence type="predicted"/>
<sequence length="31" mass="3270">KLVADNVVAVLEAQAAAMANTDNTNRNIGER</sequence>
<dbReference type="EMBL" id="BKCJ011927848">
    <property type="protein sequence ID" value="GFD62449.1"/>
    <property type="molecule type" value="Genomic_DNA"/>
</dbReference>
<gene>
    <name evidence="1" type="ORF">Tci_934418</name>
</gene>
<reference evidence="1" key="1">
    <citation type="journal article" date="2019" name="Sci. Rep.">
        <title>Draft genome of Tanacetum cinerariifolium, the natural source of mosquito coil.</title>
        <authorList>
            <person name="Yamashiro T."/>
            <person name="Shiraishi A."/>
            <person name="Satake H."/>
            <person name="Nakayama K."/>
        </authorList>
    </citation>
    <scope>NUCLEOTIDE SEQUENCE</scope>
</reference>
<dbReference type="AlphaFoldDB" id="A0A699XRF1"/>
<organism evidence="1">
    <name type="scientific">Tanacetum cinerariifolium</name>
    <name type="common">Dalmatian daisy</name>
    <name type="synonym">Chrysanthemum cinerariifolium</name>
    <dbReference type="NCBI Taxonomy" id="118510"/>
    <lineage>
        <taxon>Eukaryota</taxon>
        <taxon>Viridiplantae</taxon>
        <taxon>Streptophyta</taxon>
        <taxon>Embryophyta</taxon>
        <taxon>Tracheophyta</taxon>
        <taxon>Spermatophyta</taxon>
        <taxon>Magnoliopsida</taxon>
        <taxon>eudicotyledons</taxon>
        <taxon>Gunneridae</taxon>
        <taxon>Pentapetalae</taxon>
        <taxon>asterids</taxon>
        <taxon>campanulids</taxon>
        <taxon>Asterales</taxon>
        <taxon>Asteraceae</taxon>
        <taxon>Asteroideae</taxon>
        <taxon>Anthemideae</taxon>
        <taxon>Anthemidinae</taxon>
        <taxon>Tanacetum</taxon>
    </lineage>
</organism>
<accession>A0A699XRF1</accession>
<evidence type="ECO:0000313" key="1">
    <source>
        <dbReference type="EMBL" id="GFD62449.1"/>
    </source>
</evidence>
<protein>
    <recommendedName>
        <fullName evidence="2">Reverse transcriptase domain-containing protein</fullName>
    </recommendedName>
</protein>
<feature type="non-terminal residue" evidence="1">
    <location>
        <position position="1"/>
    </location>
</feature>